<proteinExistence type="predicted"/>
<gene>
    <name evidence="2" type="ORF">CHS0354_033865</name>
</gene>
<reference evidence="2" key="1">
    <citation type="journal article" date="2021" name="Genome Biol. Evol.">
        <title>A High-Quality Reference Genome for a Parasitic Bivalve with Doubly Uniparental Inheritance (Bivalvia: Unionida).</title>
        <authorList>
            <person name="Smith C.H."/>
        </authorList>
    </citation>
    <scope>NUCLEOTIDE SEQUENCE</scope>
    <source>
        <strain evidence="2">CHS0354</strain>
    </source>
</reference>
<organism evidence="2 3">
    <name type="scientific">Potamilus streckersoni</name>
    <dbReference type="NCBI Taxonomy" id="2493646"/>
    <lineage>
        <taxon>Eukaryota</taxon>
        <taxon>Metazoa</taxon>
        <taxon>Spiralia</taxon>
        <taxon>Lophotrochozoa</taxon>
        <taxon>Mollusca</taxon>
        <taxon>Bivalvia</taxon>
        <taxon>Autobranchia</taxon>
        <taxon>Heteroconchia</taxon>
        <taxon>Palaeoheterodonta</taxon>
        <taxon>Unionida</taxon>
        <taxon>Unionoidea</taxon>
        <taxon>Unionidae</taxon>
        <taxon>Ambleminae</taxon>
        <taxon>Lampsilini</taxon>
        <taxon>Potamilus</taxon>
    </lineage>
</organism>
<evidence type="ECO:0000313" key="3">
    <source>
        <dbReference type="Proteomes" id="UP001195483"/>
    </source>
</evidence>
<reference evidence="2" key="2">
    <citation type="journal article" date="2021" name="Genome Biol. Evol.">
        <title>Developing a high-quality reference genome for a parasitic bivalve with doubly uniparental inheritance (Bivalvia: Unionida).</title>
        <authorList>
            <person name="Smith C.H."/>
        </authorList>
    </citation>
    <scope>NUCLEOTIDE SEQUENCE</scope>
    <source>
        <strain evidence="2">CHS0354</strain>
        <tissue evidence="2">Mantle</tissue>
    </source>
</reference>
<reference evidence="2" key="3">
    <citation type="submission" date="2023-05" db="EMBL/GenBank/DDBJ databases">
        <authorList>
            <person name="Smith C.H."/>
        </authorList>
    </citation>
    <scope>NUCLEOTIDE SEQUENCE</scope>
    <source>
        <strain evidence="2">CHS0354</strain>
        <tissue evidence="2">Mantle</tissue>
    </source>
</reference>
<feature type="compositionally biased region" description="Basic and acidic residues" evidence="1">
    <location>
        <begin position="25"/>
        <end position="36"/>
    </location>
</feature>
<comment type="caution">
    <text evidence="2">The sequence shown here is derived from an EMBL/GenBank/DDBJ whole genome shotgun (WGS) entry which is preliminary data.</text>
</comment>
<protein>
    <submittedName>
        <fullName evidence="2">Uncharacterized protein</fullName>
    </submittedName>
</protein>
<feature type="region of interest" description="Disordered" evidence="1">
    <location>
        <begin position="20"/>
        <end position="72"/>
    </location>
</feature>
<sequence length="80" mass="9253">MVDSLYLPQMTTKYRQTMLVPKDLQNPDRKQLEQKKPSPKVSNGYKGNVNKHNREPENGQEGMELSPPEFYDSEHLHIAA</sequence>
<dbReference type="EMBL" id="JAEAOA010001977">
    <property type="protein sequence ID" value="KAK3581077.1"/>
    <property type="molecule type" value="Genomic_DNA"/>
</dbReference>
<evidence type="ECO:0000256" key="1">
    <source>
        <dbReference type="SAM" id="MobiDB-lite"/>
    </source>
</evidence>
<keyword evidence="3" id="KW-1185">Reference proteome</keyword>
<accession>A0AAE0RWQ3</accession>
<name>A0AAE0RWQ3_9BIVA</name>
<dbReference type="Proteomes" id="UP001195483">
    <property type="component" value="Unassembled WGS sequence"/>
</dbReference>
<dbReference type="AlphaFoldDB" id="A0AAE0RWQ3"/>
<evidence type="ECO:0000313" key="2">
    <source>
        <dbReference type="EMBL" id="KAK3581077.1"/>
    </source>
</evidence>